<organism evidence="2 3">
    <name type="scientific">Hominilimicola fabiformis</name>
    <dbReference type="NCBI Taxonomy" id="2885356"/>
    <lineage>
        <taxon>Bacteria</taxon>
        <taxon>Bacillati</taxon>
        <taxon>Bacillota</taxon>
        <taxon>Clostridia</taxon>
        <taxon>Eubacteriales</taxon>
        <taxon>Oscillospiraceae</taxon>
        <taxon>Hominilimicola</taxon>
    </lineage>
</organism>
<keyword evidence="1" id="KW-1133">Transmembrane helix</keyword>
<dbReference type="RefSeq" id="WP_308456898.1">
    <property type="nucleotide sequence ID" value="NZ_JAJEQM010000016.1"/>
</dbReference>
<accession>A0AAE3J9V2</accession>
<keyword evidence="1" id="KW-0812">Transmembrane</keyword>
<protein>
    <submittedName>
        <fullName evidence="2">Uncharacterized protein</fullName>
    </submittedName>
</protein>
<feature type="transmembrane region" description="Helical" evidence="1">
    <location>
        <begin position="33"/>
        <end position="52"/>
    </location>
</feature>
<evidence type="ECO:0000256" key="1">
    <source>
        <dbReference type="SAM" id="Phobius"/>
    </source>
</evidence>
<name>A0AAE3J9V2_9FIRM</name>
<keyword evidence="1" id="KW-0472">Membrane</keyword>
<proteinExistence type="predicted"/>
<dbReference type="AlphaFoldDB" id="A0AAE3J9V2"/>
<keyword evidence="3" id="KW-1185">Reference proteome</keyword>
<dbReference type="EMBL" id="JAJEQM010000016">
    <property type="protein sequence ID" value="MCC2211313.1"/>
    <property type="molecule type" value="Genomic_DNA"/>
</dbReference>
<feature type="transmembrane region" description="Helical" evidence="1">
    <location>
        <begin position="114"/>
        <end position="134"/>
    </location>
</feature>
<feature type="transmembrane region" description="Helical" evidence="1">
    <location>
        <begin position="89"/>
        <end position="107"/>
    </location>
</feature>
<sequence>MYLVLSILLGLCLGSIFYIIVKKDLADKTKHKAIPIILSMGTMGIVGAIEYVCMKNINFTSILIMLTLLVLGFESVSDIVCMHTYTIPIYITCGIILIAKIVYGIYIGINFDMVYKLITILIYGICCICLSHSTDRLGSGDFDIAFLIYLTMPLLSTAFMLTAAITWTRKCIHLKKYQKENNSDVQQKQELTVKDKEIPLVPFLLLGYIIFLFLI</sequence>
<feature type="transmembrane region" description="Helical" evidence="1">
    <location>
        <begin position="146"/>
        <end position="167"/>
    </location>
</feature>
<comment type="caution">
    <text evidence="2">The sequence shown here is derived from an EMBL/GenBank/DDBJ whole genome shotgun (WGS) entry which is preliminary data.</text>
</comment>
<feature type="transmembrane region" description="Helical" evidence="1">
    <location>
        <begin position="59"/>
        <end position="77"/>
    </location>
</feature>
<dbReference type="Proteomes" id="UP001198242">
    <property type="component" value="Unassembled WGS sequence"/>
</dbReference>
<reference evidence="2 3" key="1">
    <citation type="submission" date="2021-10" db="EMBL/GenBank/DDBJ databases">
        <title>Anaerobic single-cell dispensing facilitates the cultivation of human gut bacteria.</title>
        <authorList>
            <person name="Afrizal A."/>
        </authorList>
    </citation>
    <scope>NUCLEOTIDE SEQUENCE [LARGE SCALE GENOMIC DNA]</scope>
    <source>
        <strain evidence="2 3">CLA-AA-H232</strain>
    </source>
</reference>
<evidence type="ECO:0000313" key="2">
    <source>
        <dbReference type="EMBL" id="MCC2211313.1"/>
    </source>
</evidence>
<gene>
    <name evidence="2" type="ORF">LKE05_10995</name>
</gene>
<feature type="transmembrane region" description="Helical" evidence="1">
    <location>
        <begin position="198"/>
        <end position="214"/>
    </location>
</feature>
<evidence type="ECO:0000313" key="3">
    <source>
        <dbReference type="Proteomes" id="UP001198242"/>
    </source>
</evidence>